<proteinExistence type="predicted"/>
<name>E6QM86_9ZZZZ</name>
<accession>E6QM86</accession>
<dbReference type="SUPFAM" id="SSF46626">
    <property type="entry name" value="Cytochrome c"/>
    <property type="match status" value="1"/>
</dbReference>
<evidence type="ECO:0008006" key="2">
    <source>
        <dbReference type="Google" id="ProtNLM"/>
    </source>
</evidence>
<dbReference type="AlphaFoldDB" id="E6QM86"/>
<evidence type="ECO:0000313" key="1">
    <source>
        <dbReference type="EMBL" id="CBI08357.1"/>
    </source>
</evidence>
<dbReference type="Gene3D" id="1.10.760.10">
    <property type="entry name" value="Cytochrome c-like domain"/>
    <property type="match status" value="1"/>
</dbReference>
<dbReference type="EMBL" id="CABQ01000209">
    <property type="protein sequence ID" value="CBI08357.1"/>
    <property type="molecule type" value="Genomic_DNA"/>
</dbReference>
<dbReference type="GO" id="GO:0009055">
    <property type="term" value="F:electron transfer activity"/>
    <property type="evidence" value="ECO:0007669"/>
    <property type="project" value="InterPro"/>
</dbReference>
<protein>
    <recommendedName>
        <fullName evidence="2">Cytochrome c</fullName>
    </recommendedName>
</protein>
<organism evidence="1">
    <name type="scientific">mine drainage metagenome</name>
    <dbReference type="NCBI Taxonomy" id="410659"/>
    <lineage>
        <taxon>unclassified sequences</taxon>
        <taxon>metagenomes</taxon>
        <taxon>ecological metagenomes</taxon>
    </lineage>
</organism>
<comment type="caution">
    <text evidence="1">The sequence shown here is derived from an EMBL/GenBank/DDBJ whole genome shotgun (WGS) entry which is preliminary data.</text>
</comment>
<dbReference type="GO" id="GO:0020037">
    <property type="term" value="F:heme binding"/>
    <property type="evidence" value="ECO:0007669"/>
    <property type="project" value="InterPro"/>
</dbReference>
<reference evidence="1" key="1">
    <citation type="submission" date="2009-10" db="EMBL/GenBank/DDBJ databases">
        <title>Diversity of trophic interactions inside an arsenic-rich microbial ecosystem.</title>
        <authorList>
            <person name="Bertin P.N."/>
            <person name="Heinrich-Salmeron A."/>
            <person name="Pelletier E."/>
            <person name="Goulhen-Chollet F."/>
            <person name="Arsene-Ploetze F."/>
            <person name="Gallien S."/>
            <person name="Calteau A."/>
            <person name="Vallenet D."/>
            <person name="Casiot C."/>
            <person name="Chane-Woon-Ming B."/>
            <person name="Giloteaux L."/>
            <person name="Barakat M."/>
            <person name="Bonnefoy V."/>
            <person name="Bruneel O."/>
            <person name="Chandler M."/>
            <person name="Cleiss J."/>
            <person name="Duran R."/>
            <person name="Elbaz-Poulichet F."/>
            <person name="Fonknechten N."/>
            <person name="Lauga B."/>
            <person name="Mornico D."/>
            <person name="Ortet P."/>
            <person name="Schaeffer C."/>
            <person name="Siguier P."/>
            <person name="Alexander Thil Smith A."/>
            <person name="Van Dorsselaer A."/>
            <person name="Weissenbach J."/>
            <person name="Medigue C."/>
            <person name="Le Paslier D."/>
        </authorList>
    </citation>
    <scope>NUCLEOTIDE SEQUENCE</scope>
</reference>
<dbReference type="InterPro" id="IPR036909">
    <property type="entry name" value="Cyt_c-like_dom_sf"/>
</dbReference>
<sequence length="113" mass="12697">MAGRMAGLLFVAGLLGTAHAQYGGFFTGNKKDVPIDVSSYPANIQQGYKAFKYTCSECHTLDRALRTTQTPSTAEHWVHVMQAKPAADFNDRQAEQIINFINYYQSHLPKDKW</sequence>
<gene>
    <name evidence="1" type="ORF">CARN6_1815</name>
</gene>